<sequence>MEHLMPSACWGFVRGATPVVANGTPNRSCSASQHAVRIRFGFFKYSSGHPPAAASRKPASFEPCVAQQFNGSAAGLLPCDLASSSFSY</sequence>
<evidence type="ECO:0000313" key="2">
    <source>
        <dbReference type="Proteomes" id="UP001075354"/>
    </source>
</evidence>
<protein>
    <submittedName>
        <fullName evidence="1">Uncharacterized protein</fullName>
    </submittedName>
</protein>
<reference evidence="1" key="1">
    <citation type="submission" date="2022-12" db="EMBL/GenBank/DDBJ databases">
        <title>Chromosome-level genome assembly of the bean flower thrips Megalurothrips usitatus.</title>
        <authorList>
            <person name="Ma L."/>
            <person name="Liu Q."/>
            <person name="Li H."/>
            <person name="Cai W."/>
        </authorList>
    </citation>
    <scope>NUCLEOTIDE SEQUENCE</scope>
    <source>
        <strain evidence="1">Cailab_2022a</strain>
    </source>
</reference>
<keyword evidence="2" id="KW-1185">Reference proteome</keyword>
<dbReference type="AlphaFoldDB" id="A0AAV7XCN7"/>
<proteinExistence type="predicted"/>
<evidence type="ECO:0000313" key="1">
    <source>
        <dbReference type="EMBL" id="KAJ1522641.1"/>
    </source>
</evidence>
<dbReference type="EMBL" id="JAPTSV010000011">
    <property type="protein sequence ID" value="KAJ1522641.1"/>
    <property type="molecule type" value="Genomic_DNA"/>
</dbReference>
<comment type="caution">
    <text evidence="1">The sequence shown here is derived from an EMBL/GenBank/DDBJ whole genome shotgun (WGS) entry which is preliminary data.</text>
</comment>
<gene>
    <name evidence="1" type="ORF">ONE63_001813</name>
</gene>
<accession>A0AAV7XCN7</accession>
<name>A0AAV7XCN7_9NEOP</name>
<organism evidence="1 2">
    <name type="scientific">Megalurothrips usitatus</name>
    <name type="common">bean blossom thrips</name>
    <dbReference type="NCBI Taxonomy" id="439358"/>
    <lineage>
        <taxon>Eukaryota</taxon>
        <taxon>Metazoa</taxon>
        <taxon>Ecdysozoa</taxon>
        <taxon>Arthropoda</taxon>
        <taxon>Hexapoda</taxon>
        <taxon>Insecta</taxon>
        <taxon>Pterygota</taxon>
        <taxon>Neoptera</taxon>
        <taxon>Paraneoptera</taxon>
        <taxon>Thysanoptera</taxon>
        <taxon>Terebrantia</taxon>
        <taxon>Thripoidea</taxon>
        <taxon>Thripidae</taxon>
        <taxon>Megalurothrips</taxon>
    </lineage>
</organism>
<dbReference type="Proteomes" id="UP001075354">
    <property type="component" value="Chromosome 11"/>
</dbReference>